<comment type="subcellular location">
    <subcellularLocation>
        <location evidence="1">Membrane</location>
        <topology evidence="1">Single-pass membrane protein</topology>
    </subcellularLocation>
</comment>
<dbReference type="SUPFAM" id="SSF52540">
    <property type="entry name" value="P-loop containing nucleoside triphosphate hydrolases"/>
    <property type="match status" value="1"/>
</dbReference>
<dbReference type="InterPro" id="IPR011990">
    <property type="entry name" value="TPR-like_helical_dom_sf"/>
</dbReference>
<dbReference type="SUPFAM" id="SSF55073">
    <property type="entry name" value="Nucleotide cyclase"/>
    <property type="match status" value="1"/>
</dbReference>
<dbReference type="CDD" id="cd14014">
    <property type="entry name" value="STKc_PknB_like"/>
    <property type="match status" value="1"/>
</dbReference>
<evidence type="ECO:0000256" key="4">
    <source>
        <dbReference type="ARBA" id="ARBA00022777"/>
    </source>
</evidence>
<dbReference type="InterPro" id="IPR008271">
    <property type="entry name" value="Ser/Thr_kinase_AS"/>
</dbReference>
<dbReference type="Pfam" id="PF13191">
    <property type="entry name" value="AAA_16"/>
    <property type="match status" value="1"/>
</dbReference>
<dbReference type="InterPro" id="IPR000719">
    <property type="entry name" value="Prot_kinase_dom"/>
</dbReference>
<name>A0A6N7PR37_9BACT</name>
<dbReference type="InterPro" id="IPR027417">
    <property type="entry name" value="P-loop_NTPase"/>
</dbReference>
<dbReference type="Gene3D" id="1.25.40.10">
    <property type="entry name" value="Tetratricopeptide repeat domain"/>
    <property type="match status" value="2"/>
</dbReference>
<reference evidence="8 9" key="1">
    <citation type="submission" date="2019-10" db="EMBL/GenBank/DDBJ databases">
        <title>A soil myxobacterium in the family Polyangiaceae.</title>
        <authorList>
            <person name="Li Y."/>
            <person name="Wang J."/>
        </authorList>
    </citation>
    <scope>NUCLEOTIDE SEQUENCE [LARGE SCALE GENOMIC DNA]</scope>
    <source>
        <strain evidence="8 9">DSM 14734</strain>
    </source>
</reference>
<dbReference type="SUPFAM" id="SSF56112">
    <property type="entry name" value="Protein kinase-like (PK-like)"/>
    <property type="match status" value="1"/>
</dbReference>
<dbReference type="PANTHER" id="PTHR43289:SF6">
    <property type="entry name" value="SERINE_THREONINE-PROTEIN KINASE NEKL-3"/>
    <property type="match status" value="1"/>
</dbReference>
<dbReference type="PROSITE" id="PS00108">
    <property type="entry name" value="PROTEIN_KINASE_ST"/>
    <property type="match status" value="1"/>
</dbReference>
<evidence type="ECO:0000256" key="5">
    <source>
        <dbReference type="ARBA" id="ARBA00022840"/>
    </source>
</evidence>
<dbReference type="PANTHER" id="PTHR43289">
    <property type="entry name" value="MITOGEN-ACTIVATED PROTEIN KINASE KINASE KINASE 20-RELATED"/>
    <property type="match status" value="1"/>
</dbReference>
<dbReference type="GO" id="GO:0005524">
    <property type="term" value="F:ATP binding"/>
    <property type="evidence" value="ECO:0007669"/>
    <property type="project" value="UniProtKB-KW"/>
</dbReference>
<feature type="domain" description="Protein kinase" evidence="7">
    <location>
        <begin position="12"/>
        <end position="316"/>
    </location>
</feature>
<keyword evidence="2" id="KW-0808">Transferase</keyword>
<dbReference type="InterPro" id="IPR011009">
    <property type="entry name" value="Kinase-like_dom_sf"/>
</dbReference>
<keyword evidence="9" id="KW-1185">Reference proteome</keyword>
<dbReference type="GO" id="GO:0004674">
    <property type="term" value="F:protein serine/threonine kinase activity"/>
    <property type="evidence" value="ECO:0007669"/>
    <property type="project" value="TreeGrafter"/>
</dbReference>
<keyword evidence="4 8" id="KW-0418">Kinase</keyword>
<evidence type="ECO:0000313" key="8">
    <source>
        <dbReference type="EMBL" id="MRG93276.1"/>
    </source>
</evidence>
<comment type="caution">
    <text evidence="8">The sequence shown here is derived from an EMBL/GenBank/DDBJ whole genome shotgun (WGS) entry which is preliminary data.</text>
</comment>
<dbReference type="GO" id="GO:0016020">
    <property type="term" value="C:membrane"/>
    <property type="evidence" value="ECO:0007669"/>
    <property type="project" value="UniProtKB-SubCell"/>
</dbReference>
<dbReference type="PROSITE" id="PS50011">
    <property type="entry name" value="PROTEIN_KINASE_DOM"/>
    <property type="match status" value="1"/>
</dbReference>
<dbReference type="EMBL" id="WJIE01000004">
    <property type="protein sequence ID" value="MRG93276.1"/>
    <property type="molecule type" value="Genomic_DNA"/>
</dbReference>
<dbReference type="InterPro" id="IPR029787">
    <property type="entry name" value="Nucleotide_cyclase"/>
</dbReference>
<evidence type="ECO:0000259" key="7">
    <source>
        <dbReference type="PROSITE" id="PS50011"/>
    </source>
</evidence>
<dbReference type="SUPFAM" id="SSF48452">
    <property type="entry name" value="TPR-like"/>
    <property type="match status" value="2"/>
</dbReference>
<evidence type="ECO:0000256" key="1">
    <source>
        <dbReference type="ARBA" id="ARBA00004167"/>
    </source>
</evidence>
<dbReference type="OrthoDB" id="5476032at2"/>
<evidence type="ECO:0000256" key="2">
    <source>
        <dbReference type="ARBA" id="ARBA00022679"/>
    </source>
</evidence>
<feature type="region of interest" description="Disordered" evidence="6">
    <location>
        <begin position="158"/>
        <end position="183"/>
    </location>
</feature>
<organism evidence="8 9">
    <name type="scientific">Polyangium spumosum</name>
    <dbReference type="NCBI Taxonomy" id="889282"/>
    <lineage>
        <taxon>Bacteria</taxon>
        <taxon>Pseudomonadati</taxon>
        <taxon>Myxococcota</taxon>
        <taxon>Polyangia</taxon>
        <taxon>Polyangiales</taxon>
        <taxon>Polyangiaceae</taxon>
        <taxon>Polyangium</taxon>
    </lineage>
</organism>
<gene>
    <name evidence="8" type="ORF">GF068_15235</name>
</gene>
<proteinExistence type="predicted"/>
<dbReference type="RefSeq" id="WP_153820123.1">
    <property type="nucleotide sequence ID" value="NZ_WJIE01000004.1"/>
</dbReference>
<dbReference type="Gene3D" id="3.30.200.20">
    <property type="entry name" value="Phosphorylase Kinase, domain 1"/>
    <property type="match status" value="1"/>
</dbReference>
<keyword evidence="3" id="KW-0547">Nucleotide-binding</keyword>
<evidence type="ECO:0000313" key="9">
    <source>
        <dbReference type="Proteomes" id="UP000440224"/>
    </source>
</evidence>
<dbReference type="Gene3D" id="1.10.510.10">
    <property type="entry name" value="Transferase(Phosphotransferase) domain 1"/>
    <property type="match status" value="1"/>
</dbReference>
<accession>A0A6N7PR37</accession>
<evidence type="ECO:0000256" key="3">
    <source>
        <dbReference type="ARBA" id="ARBA00022741"/>
    </source>
</evidence>
<dbReference type="Proteomes" id="UP000440224">
    <property type="component" value="Unassembled WGS sequence"/>
</dbReference>
<sequence length="1312" mass="141992">MARTQQLIAGRFQVEREVGRGAVGIVFRAFDTVSQRRVALKIIAAGESDPGERTRLLQEGKILSELDHPGIVQVVAYGALDSSYTAALGRKFDEGTPFIAMEWLEGEDLLTRQLRAALTMRQALDIARQVAFALAAAHDAGVVHRDIKPSNIFILSSRFPDPDSPPVSTRTTRRSRDEGEAAPEQLTSKLVDFGVATSRDMRLTGNDIFVGTPAYMAPEQARGDAIADARSDIYSLGATLFELLTGRPPHIGSNSIATIALLATTPAPRLNELLLDVPEALDELVARMLMSEREHRPSSSREVALELDALCRDPSVPEVARALATSTEPPPMNTRLVTTLVALQVGSRKEQRLQLLERLRERGADALPLGTDSIVAHLGMRQSHGDEATNALDLGRWLAQDGACVGVSTGRTRLDRVKSAGDVVDRASALARKAGEGNLLCDSTTKDLDKGFFQFDPVPGGHFKVGAKAKPEGRKTEQFIGREAELINALAQYERCVDDRTPIIVTISGPPGIGKSRLGREFVNRITTRDEPPLLVRVRCESFGRAQALGVATDALRALLGLPKGASLDQVEQGLRVRKLRSGDSTLLSRLLANQPFDDGLDPRGARDSLYLSMTELALGAASAGTCVLLFEDAQWSDPESISWIEHLLGRATNLPLFVMMVMRPSFWRDQGQRFVGRDHVRIDLRPMSKKATREIARAIIGEHADEAVLNRVAEQAAGSPLFAEELARVIAAGKDVTTAATIEAAIQVSLDALDDATREAVVRMSVLGLSVWDSGISAVGVADADGALKKLIAAELLVEHGASRFAGTREFLFKHALVRDVAYASANEELRKQIHAAAAEWLANMGEDAATVAQHFELGAQNEKAAVHWETAARRALATNSLQEAVKMAEKALTYATDKPTAFARAVLLDEAHCRLDAKSTERKEAIDAMAENVFDEESEIRSLGARVRYDYVLGSGFDVEARLIQCRDRAAKLGLVEEEARCSASLANLYAYAGQLALAERETKVLLDLTEHRSIDWAAVDAWQALAVVRQTQGQLGAALEARRNAARAAKSAGLQEREAMLITNVGFALTTIGARHEALHQLEAGLAKASAIGSPGTVRNAQMNLLCWAATFGPDSRLDAALAEPRASADEATVAWFHKDRVTLGTLFYRGCELLRTDGAGNIPRARSLLKTATEAYRASQNRDVLPVALGFWAEAERRFGNSDQAIDLAREAAGLVESGAPSLLNEASIYLTLHDAYVDIGDLKSAREGVERAIPHLERRLKGLEGTPYARAFLVNLPHNAGLLAAAEAYGCVTKPIEQILSLPPNES</sequence>
<dbReference type="SMART" id="SM00220">
    <property type="entry name" value="S_TKc"/>
    <property type="match status" value="1"/>
</dbReference>
<keyword evidence="5" id="KW-0067">ATP-binding</keyword>
<dbReference type="Pfam" id="PF00069">
    <property type="entry name" value="Pkinase"/>
    <property type="match status" value="1"/>
</dbReference>
<evidence type="ECO:0000256" key="6">
    <source>
        <dbReference type="SAM" id="MobiDB-lite"/>
    </source>
</evidence>
<dbReference type="Gene3D" id="3.40.50.300">
    <property type="entry name" value="P-loop containing nucleotide triphosphate hydrolases"/>
    <property type="match status" value="1"/>
</dbReference>
<dbReference type="InterPro" id="IPR041664">
    <property type="entry name" value="AAA_16"/>
</dbReference>
<protein>
    <submittedName>
        <fullName evidence="8">Protein kinase</fullName>
    </submittedName>
</protein>